<protein>
    <submittedName>
        <fullName evidence="2">DUF2087 domain-containing protein</fullName>
    </submittedName>
</protein>
<reference evidence="3" key="1">
    <citation type="journal article" date="2019" name="Int. J. Syst. Evol. Microbiol.">
        <title>The Global Catalogue of Microorganisms (GCM) 10K type strain sequencing project: providing services to taxonomists for standard genome sequencing and annotation.</title>
        <authorList>
            <consortium name="The Broad Institute Genomics Platform"/>
            <consortium name="The Broad Institute Genome Sequencing Center for Infectious Disease"/>
            <person name="Wu L."/>
            <person name="Ma J."/>
        </authorList>
    </citation>
    <scope>NUCLEOTIDE SEQUENCE [LARGE SCALE GENOMIC DNA]</scope>
    <source>
        <strain evidence="3">CCUG 57263</strain>
    </source>
</reference>
<gene>
    <name evidence="2" type="ORF">ACFQ03_14925</name>
</gene>
<comment type="caution">
    <text evidence="2">The sequence shown here is derived from an EMBL/GenBank/DDBJ whole genome shotgun (WGS) entry which is preliminary data.</text>
</comment>
<name>A0ABW3DBT4_9BACL</name>
<accession>A0ABW3DBT4</accession>
<feature type="domain" description="DUF2087" evidence="1">
    <location>
        <begin position="181"/>
        <end position="249"/>
    </location>
</feature>
<dbReference type="InterPro" id="IPR018656">
    <property type="entry name" value="DUF2087"/>
</dbReference>
<dbReference type="RefSeq" id="WP_379289119.1">
    <property type="nucleotide sequence ID" value="NZ_JBHTIU010000047.1"/>
</dbReference>
<evidence type="ECO:0000313" key="3">
    <source>
        <dbReference type="Proteomes" id="UP001597120"/>
    </source>
</evidence>
<dbReference type="EMBL" id="JBHTIU010000047">
    <property type="protein sequence ID" value="MFD0870446.1"/>
    <property type="molecule type" value="Genomic_DNA"/>
</dbReference>
<sequence>MDVSERFWNASLEDLRRGYVREGDYYWCLLCGKALEQGVVYPAEGVFYEAERYMRIHIERVHQSVFDHLIGLDKKLTGLTEHQSRLLGLFYQGKNDKEVQQEMGIGSASTIRNHRFALKEKERQAKVYLTLMELLKDKDKHAPSFIEVHTSATMIDDRYNITLDEEEAVLQKYFPQEAGGRLKTFHLKEKQKVIVLREIARRFQQERVYSEKEVNEILQEVYDDYVTIRRYLIEYGFMDRKPDGSQYWLMAR</sequence>
<dbReference type="Proteomes" id="UP001597120">
    <property type="component" value="Unassembled WGS sequence"/>
</dbReference>
<dbReference type="Pfam" id="PF09860">
    <property type="entry name" value="DUF2087"/>
    <property type="match status" value="1"/>
</dbReference>
<keyword evidence="3" id="KW-1185">Reference proteome</keyword>
<evidence type="ECO:0000313" key="2">
    <source>
        <dbReference type="EMBL" id="MFD0870446.1"/>
    </source>
</evidence>
<evidence type="ECO:0000259" key="1">
    <source>
        <dbReference type="Pfam" id="PF09860"/>
    </source>
</evidence>
<proteinExistence type="predicted"/>
<organism evidence="2 3">
    <name type="scientific">Paenibacillus residui</name>
    <dbReference type="NCBI Taxonomy" id="629724"/>
    <lineage>
        <taxon>Bacteria</taxon>
        <taxon>Bacillati</taxon>
        <taxon>Bacillota</taxon>
        <taxon>Bacilli</taxon>
        <taxon>Bacillales</taxon>
        <taxon>Paenibacillaceae</taxon>
        <taxon>Paenibacillus</taxon>
    </lineage>
</organism>